<feature type="chain" id="PRO_5042221275" evidence="2">
    <location>
        <begin position="23"/>
        <end position="209"/>
    </location>
</feature>
<comment type="caution">
    <text evidence="3">The sequence shown here is derived from an EMBL/GenBank/DDBJ whole genome shotgun (WGS) entry which is preliminary data.</text>
</comment>
<dbReference type="Proteomes" id="UP001295794">
    <property type="component" value="Unassembled WGS sequence"/>
</dbReference>
<protein>
    <submittedName>
        <fullName evidence="3">Uncharacterized protein</fullName>
    </submittedName>
</protein>
<evidence type="ECO:0000256" key="1">
    <source>
        <dbReference type="SAM" id="MobiDB-lite"/>
    </source>
</evidence>
<evidence type="ECO:0000313" key="4">
    <source>
        <dbReference type="Proteomes" id="UP001295794"/>
    </source>
</evidence>
<proteinExistence type="predicted"/>
<feature type="compositionally biased region" description="Low complexity" evidence="1">
    <location>
        <begin position="125"/>
        <end position="147"/>
    </location>
</feature>
<dbReference type="EMBL" id="CAVNYO010000174">
    <property type="protein sequence ID" value="CAK5271610.1"/>
    <property type="molecule type" value="Genomic_DNA"/>
</dbReference>
<keyword evidence="2" id="KW-0732">Signal</keyword>
<reference evidence="3" key="1">
    <citation type="submission" date="2023-11" db="EMBL/GenBank/DDBJ databases">
        <authorList>
            <person name="De Vega J J."/>
            <person name="De Vega J J."/>
        </authorList>
    </citation>
    <scope>NUCLEOTIDE SEQUENCE</scope>
</reference>
<feature type="region of interest" description="Disordered" evidence="1">
    <location>
        <begin position="67"/>
        <end position="156"/>
    </location>
</feature>
<name>A0AAD2HBB1_9AGAR</name>
<evidence type="ECO:0000313" key="3">
    <source>
        <dbReference type="EMBL" id="CAK5271610.1"/>
    </source>
</evidence>
<sequence>MTFIANVHGSYVLLNLFRLVFARSFKVSAIINLKTSHTFAFHSTPSSYTSSRYLIWMIAIPTSSRRGPALPTQLRRNPRHSDEDTVSGSALPPVSVSSAEFKPAGPASSDCESFPESRSSLYGASGLSGEDSTSSSSARRADGGSSTPSKLRWRSSSACDSKVHGALERAQRLHWLRPLAEHRATRSAMQRSHLRLAEIRIGCIGAARR</sequence>
<evidence type="ECO:0000256" key="2">
    <source>
        <dbReference type="SAM" id="SignalP"/>
    </source>
</evidence>
<keyword evidence="4" id="KW-1185">Reference proteome</keyword>
<gene>
    <name evidence="3" type="ORF">MYCIT1_LOCUS16790</name>
</gene>
<accession>A0AAD2HBB1</accession>
<dbReference type="AlphaFoldDB" id="A0AAD2HBB1"/>
<feature type="signal peptide" evidence="2">
    <location>
        <begin position="1"/>
        <end position="22"/>
    </location>
</feature>
<organism evidence="3 4">
    <name type="scientific">Mycena citricolor</name>
    <dbReference type="NCBI Taxonomy" id="2018698"/>
    <lineage>
        <taxon>Eukaryota</taxon>
        <taxon>Fungi</taxon>
        <taxon>Dikarya</taxon>
        <taxon>Basidiomycota</taxon>
        <taxon>Agaricomycotina</taxon>
        <taxon>Agaricomycetes</taxon>
        <taxon>Agaricomycetidae</taxon>
        <taxon>Agaricales</taxon>
        <taxon>Marasmiineae</taxon>
        <taxon>Mycenaceae</taxon>
        <taxon>Mycena</taxon>
    </lineage>
</organism>